<sequence length="326" mass="35989">MKHIVIIVPPMTSILDVAGPLEVFTRTAAYISSDMPSIKQSYAAHVLSVDGASIVTTSSGLPIVCEGGLSSINYPVDTVLIAGRGSYTIEIPVKLLEWLKKRANKIRRIGSICAGAFILAEAGLLNGRRATTHWQVYDKMAKLYPQVKVERDPIYVKDGNIYTSAGISTGIDLSLALVEEDFGRDVAVAIARLLVLYLKRPGNQSQFSNILMHQAVDYKPIQEIQEWIMMHLDKDLGVEALAGQAAMSPRNFARVFLKETGVTPAKYVEKVRLETARQQLEETHLTMDDIASDCGLGSADNLRRLFLRHLKITPSEYRRSFASALV</sequence>
<comment type="caution">
    <text evidence="5">The sequence shown here is derived from an EMBL/GenBank/DDBJ whole genome shotgun (WGS) entry which is preliminary data.</text>
</comment>
<feature type="domain" description="HTH araC/xylS-type" evidence="4">
    <location>
        <begin position="222"/>
        <end position="320"/>
    </location>
</feature>
<dbReference type="SMART" id="SM00342">
    <property type="entry name" value="HTH_ARAC"/>
    <property type="match status" value="1"/>
</dbReference>
<keyword evidence="6" id="KW-1185">Reference proteome</keyword>
<dbReference type="PANTHER" id="PTHR43130">
    <property type="entry name" value="ARAC-FAMILY TRANSCRIPTIONAL REGULATOR"/>
    <property type="match status" value="1"/>
</dbReference>
<dbReference type="EMBL" id="SDHZ01000001">
    <property type="protein sequence ID" value="RXK86031.1"/>
    <property type="molecule type" value="Genomic_DNA"/>
</dbReference>
<dbReference type="GO" id="GO:0043565">
    <property type="term" value="F:sequence-specific DNA binding"/>
    <property type="evidence" value="ECO:0007669"/>
    <property type="project" value="InterPro"/>
</dbReference>
<reference evidence="5 6" key="1">
    <citation type="submission" date="2019-01" db="EMBL/GenBank/DDBJ databases">
        <title>Filimonas sp. strain TTM-71.</title>
        <authorList>
            <person name="Chen W.-M."/>
        </authorList>
    </citation>
    <scope>NUCLEOTIDE SEQUENCE [LARGE SCALE GENOMIC DNA]</scope>
    <source>
        <strain evidence="5 6">TTM-71</strain>
    </source>
</reference>
<dbReference type="CDD" id="cd03137">
    <property type="entry name" value="GATase1_AraC_1"/>
    <property type="match status" value="1"/>
</dbReference>
<organism evidence="5 6">
    <name type="scientific">Filimonas effusa</name>
    <dbReference type="NCBI Taxonomy" id="2508721"/>
    <lineage>
        <taxon>Bacteria</taxon>
        <taxon>Pseudomonadati</taxon>
        <taxon>Bacteroidota</taxon>
        <taxon>Chitinophagia</taxon>
        <taxon>Chitinophagales</taxon>
        <taxon>Chitinophagaceae</taxon>
        <taxon>Filimonas</taxon>
    </lineage>
</organism>
<dbReference type="InterPro" id="IPR029062">
    <property type="entry name" value="Class_I_gatase-like"/>
</dbReference>
<dbReference type="Pfam" id="PF12833">
    <property type="entry name" value="HTH_18"/>
    <property type="match status" value="1"/>
</dbReference>
<evidence type="ECO:0000259" key="4">
    <source>
        <dbReference type="PROSITE" id="PS01124"/>
    </source>
</evidence>
<dbReference type="GO" id="GO:0003700">
    <property type="term" value="F:DNA-binding transcription factor activity"/>
    <property type="evidence" value="ECO:0007669"/>
    <property type="project" value="InterPro"/>
</dbReference>
<dbReference type="OrthoDB" id="9803764at2"/>
<dbReference type="RefSeq" id="WP_129001782.1">
    <property type="nucleotide sequence ID" value="NZ_SDHZ01000001.1"/>
</dbReference>
<dbReference type="InterPro" id="IPR009057">
    <property type="entry name" value="Homeodomain-like_sf"/>
</dbReference>
<gene>
    <name evidence="5" type="ORF">ESB13_04270</name>
</gene>
<protein>
    <submittedName>
        <fullName evidence="5">GlxA family transcriptional regulator</fullName>
    </submittedName>
</protein>
<dbReference type="PANTHER" id="PTHR43130:SF3">
    <property type="entry name" value="HTH-TYPE TRANSCRIPTIONAL REGULATOR RV1931C"/>
    <property type="match status" value="1"/>
</dbReference>
<dbReference type="SUPFAM" id="SSF52317">
    <property type="entry name" value="Class I glutamine amidotransferase-like"/>
    <property type="match status" value="1"/>
</dbReference>
<evidence type="ECO:0000256" key="3">
    <source>
        <dbReference type="ARBA" id="ARBA00023163"/>
    </source>
</evidence>
<dbReference type="PROSITE" id="PS01124">
    <property type="entry name" value="HTH_ARAC_FAMILY_2"/>
    <property type="match status" value="1"/>
</dbReference>
<dbReference type="InterPro" id="IPR052158">
    <property type="entry name" value="INH-QAR"/>
</dbReference>
<dbReference type="InterPro" id="IPR002818">
    <property type="entry name" value="DJ-1/PfpI"/>
</dbReference>
<keyword evidence="2" id="KW-0238">DNA-binding</keyword>
<dbReference type="Gene3D" id="1.10.10.60">
    <property type="entry name" value="Homeodomain-like"/>
    <property type="match status" value="2"/>
</dbReference>
<dbReference type="PROSITE" id="PS00041">
    <property type="entry name" value="HTH_ARAC_FAMILY_1"/>
    <property type="match status" value="1"/>
</dbReference>
<keyword evidence="3" id="KW-0804">Transcription</keyword>
<keyword evidence="1" id="KW-0805">Transcription regulation</keyword>
<dbReference type="Proteomes" id="UP000290545">
    <property type="component" value="Unassembled WGS sequence"/>
</dbReference>
<dbReference type="Pfam" id="PF01965">
    <property type="entry name" value="DJ-1_PfpI"/>
    <property type="match status" value="1"/>
</dbReference>
<dbReference type="AlphaFoldDB" id="A0A4Q1D9K6"/>
<proteinExistence type="predicted"/>
<name>A0A4Q1D9K6_9BACT</name>
<evidence type="ECO:0000256" key="2">
    <source>
        <dbReference type="ARBA" id="ARBA00023125"/>
    </source>
</evidence>
<dbReference type="InterPro" id="IPR018062">
    <property type="entry name" value="HTH_AraC-typ_CS"/>
</dbReference>
<evidence type="ECO:0000313" key="5">
    <source>
        <dbReference type="EMBL" id="RXK86031.1"/>
    </source>
</evidence>
<dbReference type="SUPFAM" id="SSF46689">
    <property type="entry name" value="Homeodomain-like"/>
    <property type="match status" value="2"/>
</dbReference>
<dbReference type="Gene3D" id="3.40.50.880">
    <property type="match status" value="1"/>
</dbReference>
<dbReference type="InterPro" id="IPR018060">
    <property type="entry name" value="HTH_AraC"/>
</dbReference>
<accession>A0A4Q1D9K6</accession>
<evidence type="ECO:0000256" key="1">
    <source>
        <dbReference type="ARBA" id="ARBA00023015"/>
    </source>
</evidence>
<evidence type="ECO:0000313" key="6">
    <source>
        <dbReference type="Proteomes" id="UP000290545"/>
    </source>
</evidence>